<dbReference type="Gene3D" id="3.30.390.110">
    <property type="match status" value="1"/>
</dbReference>
<feature type="domain" description="Ribosomal eL28/Mak16" evidence="6">
    <location>
        <begin position="6"/>
        <end position="117"/>
    </location>
</feature>
<feature type="compositionally biased region" description="Acidic residues" evidence="5">
    <location>
        <begin position="216"/>
        <end position="228"/>
    </location>
</feature>
<dbReference type="AlphaFoldDB" id="A0A5S6QIH9"/>
<feature type="region of interest" description="Disordered" evidence="5">
    <location>
        <begin position="216"/>
        <end position="266"/>
    </location>
</feature>
<dbReference type="PANTHER" id="PTHR23405">
    <property type="entry name" value="MAINTENANCE OF KILLER 16 MAK16 PROTEIN-RELATED"/>
    <property type="match status" value="1"/>
</dbReference>
<dbReference type="GO" id="GO:0000460">
    <property type="term" value="P:maturation of 5.8S rRNA"/>
    <property type="evidence" value="ECO:0007669"/>
    <property type="project" value="TreeGrafter"/>
</dbReference>
<dbReference type="STRING" id="70415.A0A5S6QIH9"/>
<evidence type="ECO:0000256" key="1">
    <source>
        <dbReference type="ARBA" id="ARBA00004123"/>
    </source>
</evidence>
<keyword evidence="3 4" id="KW-0539">Nucleus</keyword>
<dbReference type="FunFam" id="3.30.390.110:FF:000001">
    <property type="entry name" value="Protein MAK16 homolog"/>
    <property type="match status" value="1"/>
</dbReference>
<evidence type="ECO:0000256" key="5">
    <source>
        <dbReference type="SAM" id="MobiDB-lite"/>
    </source>
</evidence>
<dbReference type="GO" id="GO:0000470">
    <property type="term" value="P:maturation of LSU-rRNA"/>
    <property type="evidence" value="ECO:0007669"/>
    <property type="project" value="TreeGrafter"/>
</dbReference>
<dbReference type="PIRSF" id="PIRSF003352">
    <property type="entry name" value="MAK16"/>
    <property type="match status" value="1"/>
</dbReference>
<evidence type="ECO:0000313" key="8">
    <source>
        <dbReference type="WBParaSite" id="TMUE_2000007013.1"/>
    </source>
</evidence>
<comment type="subcellular location">
    <subcellularLocation>
        <location evidence="1">Nucleus</location>
    </subcellularLocation>
</comment>
<feature type="compositionally biased region" description="Basic residues" evidence="5">
    <location>
        <begin position="251"/>
        <end position="266"/>
    </location>
</feature>
<comment type="similarity">
    <text evidence="2 4">Belongs to the MAK16 family.</text>
</comment>
<evidence type="ECO:0000256" key="3">
    <source>
        <dbReference type="ARBA" id="ARBA00023242"/>
    </source>
</evidence>
<reference evidence="8" key="1">
    <citation type="submission" date="2019-12" db="UniProtKB">
        <authorList>
            <consortium name="WormBaseParasite"/>
        </authorList>
    </citation>
    <scope>IDENTIFICATION</scope>
</reference>
<evidence type="ECO:0000256" key="4">
    <source>
        <dbReference type="PIRNR" id="PIRNR003352"/>
    </source>
</evidence>
<dbReference type="InterPro" id="IPR029004">
    <property type="entry name" value="Ribosomal_eL28/Mak16"/>
</dbReference>
<dbReference type="InterPro" id="IPR006958">
    <property type="entry name" value="Mak16"/>
</dbReference>
<keyword evidence="7" id="KW-1185">Reference proteome</keyword>
<protein>
    <recommendedName>
        <fullName evidence="4">Protein MAK16 homolog</fullName>
    </recommendedName>
</protein>
<dbReference type="Proteomes" id="UP000046395">
    <property type="component" value="Unassembled WGS sequence"/>
</dbReference>
<name>A0A5S6QIH9_TRIMR</name>
<dbReference type="Pfam" id="PF04874">
    <property type="entry name" value="Mak16"/>
    <property type="match status" value="1"/>
</dbReference>
<evidence type="ECO:0000259" key="6">
    <source>
        <dbReference type="Pfam" id="PF01778"/>
    </source>
</evidence>
<evidence type="ECO:0000313" key="7">
    <source>
        <dbReference type="Proteomes" id="UP000046395"/>
    </source>
</evidence>
<dbReference type="WBParaSite" id="TMUE_2000007013.1">
    <property type="protein sequence ID" value="TMUE_2000007013.1"/>
    <property type="gene ID" value="WBGene00291760"/>
</dbReference>
<evidence type="ECO:0000256" key="2">
    <source>
        <dbReference type="ARBA" id="ARBA00005514"/>
    </source>
</evidence>
<dbReference type="GO" id="GO:0005730">
    <property type="term" value="C:nucleolus"/>
    <property type="evidence" value="ECO:0007669"/>
    <property type="project" value="UniProtKB-UniRule"/>
</dbReference>
<dbReference type="PANTHER" id="PTHR23405:SF4">
    <property type="entry name" value="PROTEIN MAK16 HOMOLOG"/>
    <property type="match status" value="1"/>
</dbReference>
<proteinExistence type="inferred from homology"/>
<organism evidence="7 8">
    <name type="scientific">Trichuris muris</name>
    <name type="common">Mouse whipworm</name>
    <dbReference type="NCBI Taxonomy" id="70415"/>
    <lineage>
        <taxon>Eukaryota</taxon>
        <taxon>Metazoa</taxon>
        <taxon>Ecdysozoa</taxon>
        <taxon>Nematoda</taxon>
        <taxon>Enoplea</taxon>
        <taxon>Dorylaimia</taxon>
        <taxon>Trichinellida</taxon>
        <taxon>Trichuridae</taxon>
        <taxon>Trichuris</taxon>
    </lineage>
</organism>
<accession>A0A5S6QIH9</accession>
<dbReference type="GO" id="GO:0030687">
    <property type="term" value="C:preribosome, large subunit precursor"/>
    <property type="evidence" value="ECO:0007669"/>
    <property type="project" value="TreeGrafter"/>
</dbReference>
<dbReference type="Pfam" id="PF01778">
    <property type="entry name" value="Ribosomal_L28e"/>
    <property type="match status" value="1"/>
</dbReference>
<sequence>MQTDDVTWQLLNHGFCSYKTQVKTQKFCRNEWNLTGLCTRQACPLSNSQYATVREEKGVLYLYMKVVERSHFPNRLWEKVMLPKNFDQAMSEIDERLIYWPKFIRYKCKQRVIRLHQVLARMRKLVLHSKKTIIPISRKIERRERRREDKALIAAKIDKCIEQELLERLRQGTYGDIYNYSEAAFSKVLDKEGSSRDVDKEVEVDEENPERVQYVEDFEESSESDIEDLTDKIASTAESDSSDEDEPPSKGLRRRKGKPPKKPKFLFKKPHVEIEYEEAIPSTSRVTV</sequence>